<dbReference type="PANTHER" id="PTHR30537:SF35">
    <property type="entry name" value="TRANSCRIPTIONAL REGULATORY PROTEIN"/>
    <property type="match status" value="1"/>
</dbReference>
<keyword evidence="4" id="KW-0804">Transcription</keyword>
<gene>
    <name evidence="6" type="ORF">DK847_14795</name>
</gene>
<sequence>MQRLECERMFAAVMETGSFAEAARRLGTSSGQASKLVSRLEADLGVRLLNRTTRALSATEVGQAYYERIRAVIEELDALGEAVKNRSGSVSGRLKLSAPLSFGTKQLAPALVAFATRYPEVSLDVGFSDRVVNLVDEGFDAAVRIGHQADASTVVRKLCLSRIVAVAAPAYLATHGTPARPQDLAAHDCVIDTNFKDRDTWHFRAGGEAVTVSVRSRIHLSNADACVAAAEAGLGITQVPSFVAGDAIHAGRLVPLLRGMEPPSVPVQVVYPPGRHLALKVRALVDFLAERFHGEPEWDKGW</sequence>
<keyword evidence="2" id="KW-0805">Transcription regulation</keyword>
<protein>
    <submittedName>
        <fullName evidence="6">LysR family transcriptional regulator</fullName>
    </submittedName>
</protein>
<dbReference type="InterPro" id="IPR058163">
    <property type="entry name" value="LysR-type_TF_proteobact-type"/>
</dbReference>
<dbReference type="CDD" id="cd08422">
    <property type="entry name" value="PBP2_CrgA_like"/>
    <property type="match status" value="1"/>
</dbReference>
<comment type="similarity">
    <text evidence="1">Belongs to the LysR transcriptional regulatory family.</text>
</comment>
<dbReference type="RefSeq" id="WP_111199305.1">
    <property type="nucleotide sequence ID" value="NZ_QKVK01000007.1"/>
</dbReference>
<dbReference type="SUPFAM" id="SSF53850">
    <property type="entry name" value="Periplasmic binding protein-like II"/>
    <property type="match status" value="1"/>
</dbReference>
<proteinExistence type="inferred from homology"/>
<dbReference type="GO" id="GO:0043565">
    <property type="term" value="F:sequence-specific DNA binding"/>
    <property type="evidence" value="ECO:0007669"/>
    <property type="project" value="TreeGrafter"/>
</dbReference>
<evidence type="ECO:0000259" key="5">
    <source>
        <dbReference type="PROSITE" id="PS50931"/>
    </source>
</evidence>
<dbReference type="SUPFAM" id="SSF46785">
    <property type="entry name" value="Winged helix' DNA-binding domain"/>
    <property type="match status" value="1"/>
</dbReference>
<feature type="domain" description="HTH lysR-type" evidence="5">
    <location>
        <begin position="1"/>
        <end position="59"/>
    </location>
</feature>
<dbReference type="InterPro" id="IPR000847">
    <property type="entry name" value="LysR_HTH_N"/>
</dbReference>
<accession>A0A2W2AKP4</accession>
<evidence type="ECO:0000313" key="7">
    <source>
        <dbReference type="Proteomes" id="UP000248795"/>
    </source>
</evidence>
<dbReference type="GO" id="GO:0006351">
    <property type="term" value="P:DNA-templated transcription"/>
    <property type="evidence" value="ECO:0007669"/>
    <property type="project" value="TreeGrafter"/>
</dbReference>
<dbReference type="Gene3D" id="1.10.10.10">
    <property type="entry name" value="Winged helix-like DNA-binding domain superfamily/Winged helix DNA-binding domain"/>
    <property type="match status" value="1"/>
</dbReference>
<dbReference type="GO" id="GO:0003700">
    <property type="term" value="F:DNA-binding transcription factor activity"/>
    <property type="evidence" value="ECO:0007669"/>
    <property type="project" value="InterPro"/>
</dbReference>
<dbReference type="Gene3D" id="3.40.190.290">
    <property type="match status" value="1"/>
</dbReference>
<dbReference type="AlphaFoldDB" id="A0A2W2AKP4"/>
<dbReference type="Pfam" id="PF00126">
    <property type="entry name" value="HTH_1"/>
    <property type="match status" value="1"/>
</dbReference>
<reference evidence="7" key="1">
    <citation type="submission" date="2018-06" db="EMBL/GenBank/DDBJ databases">
        <title>Aestuariibacter litoralis strain KCTC 52945T.</title>
        <authorList>
            <person name="Li X."/>
            <person name="Salam N."/>
            <person name="Li J.-L."/>
            <person name="Chen Y.-M."/>
            <person name="Yang Z.-W."/>
            <person name="Zhang L.-Y."/>
            <person name="Han M.-X."/>
            <person name="Xiao M."/>
            <person name="Li W.-J."/>
        </authorList>
    </citation>
    <scope>NUCLEOTIDE SEQUENCE [LARGE SCALE GENOMIC DNA]</scope>
    <source>
        <strain evidence="7">KCTC 52945</strain>
    </source>
</reference>
<evidence type="ECO:0000256" key="1">
    <source>
        <dbReference type="ARBA" id="ARBA00009437"/>
    </source>
</evidence>
<organism evidence="6 7">
    <name type="scientific">Aestuariivirga litoralis</name>
    <dbReference type="NCBI Taxonomy" id="2650924"/>
    <lineage>
        <taxon>Bacteria</taxon>
        <taxon>Pseudomonadati</taxon>
        <taxon>Pseudomonadota</taxon>
        <taxon>Alphaproteobacteria</taxon>
        <taxon>Hyphomicrobiales</taxon>
        <taxon>Aestuariivirgaceae</taxon>
        <taxon>Aestuariivirga</taxon>
    </lineage>
</organism>
<dbReference type="PANTHER" id="PTHR30537">
    <property type="entry name" value="HTH-TYPE TRANSCRIPTIONAL REGULATOR"/>
    <property type="match status" value="1"/>
</dbReference>
<dbReference type="Proteomes" id="UP000248795">
    <property type="component" value="Unassembled WGS sequence"/>
</dbReference>
<dbReference type="InterPro" id="IPR036388">
    <property type="entry name" value="WH-like_DNA-bd_sf"/>
</dbReference>
<evidence type="ECO:0000256" key="3">
    <source>
        <dbReference type="ARBA" id="ARBA00023125"/>
    </source>
</evidence>
<keyword evidence="7" id="KW-1185">Reference proteome</keyword>
<evidence type="ECO:0000313" key="6">
    <source>
        <dbReference type="EMBL" id="PZF75921.1"/>
    </source>
</evidence>
<dbReference type="EMBL" id="QKVK01000007">
    <property type="protein sequence ID" value="PZF75921.1"/>
    <property type="molecule type" value="Genomic_DNA"/>
</dbReference>
<dbReference type="InterPro" id="IPR005119">
    <property type="entry name" value="LysR_subst-bd"/>
</dbReference>
<comment type="caution">
    <text evidence="6">The sequence shown here is derived from an EMBL/GenBank/DDBJ whole genome shotgun (WGS) entry which is preliminary data.</text>
</comment>
<dbReference type="InterPro" id="IPR036390">
    <property type="entry name" value="WH_DNA-bd_sf"/>
</dbReference>
<dbReference type="FunFam" id="1.10.10.10:FF:000001">
    <property type="entry name" value="LysR family transcriptional regulator"/>
    <property type="match status" value="1"/>
</dbReference>
<keyword evidence="3" id="KW-0238">DNA-binding</keyword>
<dbReference type="PROSITE" id="PS50931">
    <property type="entry name" value="HTH_LYSR"/>
    <property type="match status" value="1"/>
</dbReference>
<dbReference type="FunFam" id="3.40.190.290:FF:000001">
    <property type="entry name" value="Transcriptional regulator, LysR family"/>
    <property type="match status" value="1"/>
</dbReference>
<name>A0A2W2AKP4_9HYPH</name>
<evidence type="ECO:0000256" key="4">
    <source>
        <dbReference type="ARBA" id="ARBA00023163"/>
    </source>
</evidence>
<dbReference type="Pfam" id="PF03466">
    <property type="entry name" value="LysR_substrate"/>
    <property type="match status" value="1"/>
</dbReference>
<evidence type="ECO:0000256" key="2">
    <source>
        <dbReference type="ARBA" id="ARBA00023015"/>
    </source>
</evidence>